<dbReference type="AlphaFoldDB" id="A0A7J6X3B3"/>
<feature type="region of interest" description="Disordered" evidence="3">
    <location>
        <begin position="1"/>
        <end position="65"/>
    </location>
</feature>
<evidence type="ECO:0000259" key="4">
    <source>
        <dbReference type="PROSITE" id="PS51667"/>
    </source>
</evidence>
<evidence type="ECO:0000256" key="1">
    <source>
        <dbReference type="ARBA" id="ARBA00023242"/>
    </source>
</evidence>
<dbReference type="Proteomes" id="UP000554482">
    <property type="component" value="Unassembled WGS sequence"/>
</dbReference>
<evidence type="ECO:0000256" key="3">
    <source>
        <dbReference type="SAM" id="MobiDB-lite"/>
    </source>
</evidence>
<feature type="compositionally biased region" description="Low complexity" evidence="3">
    <location>
        <begin position="8"/>
        <end position="28"/>
    </location>
</feature>
<evidence type="ECO:0000313" key="5">
    <source>
        <dbReference type="EMBL" id="KAF5202842.1"/>
    </source>
</evidence>
<dbReference type="PANTHER" id="PTHR34122:SF1">
    <property type="entry name" value="EXPRESSED PROTEIN"/>
    <property type="match status" value="1"/>
</dbReference>
<dbReference type="OrthoDB" id="686202at2759"/>
<accession>A0A7J6X3B3</accession>
<comment type="caution">
    <text evidence="2">Lacks conserved residue(s) required for the propagation of feature annotation.</text>
</comment>
<evidence type="ECO:0000313" key="6">
    <source>
        <dbReference type="Proteomes" id="UP000554482"/>
    </source>
</evidence>
<dbReference type="Pfam" id="PF08879">
    <property type="entry name" value="WRC"/>
    <property type="match status" value="1"/>
</dbReference>
<dbReference type="EMBL" id="JABWDY010007540">
    <property type="protein sequence ID" value="KAF5202842.1"/>
    <property type="molecule type" value="Genomic_DNA"/>
</dbReference>
<protein>
    <submittedName>
        <fullName evidence="5">Wrc protein</fullName>
    </submittedName>
</protein>
<keyword evidence="6" id="KW-1185">Reference proteome</keyword>
<dbReference type="InterPro" id="IPR014977">
    <property type="entry name" value="WRC_dom"/>
</dbReference>
<comment type="caution">
    <text evidence="5">The sequence shown here is derived from an EMBL/GenBank/DDBJ whole genome shotgun (WGS) entry which is preliminary data.</text>
</comment>
<dbReference type="PROSITE" id="PS51667">
    <property type="entry name" value="WRC"/>
    <property type="match status" value="1"/>
</dbReference>
<evidence type="ECO:0000256" key="2">
    <source>
        <dbReference type="PROSITE-ProRule" id="PRU01002"/>
    </source>
</evidence>
<dbReference type="PANTHER" id="PTHR34122">
    <property type="entry name" value="EXPRESSED PROTEIN-RELATED"/>
    <property type="match status" value="1"/>
</dbReference>
<organism evidence="5 6">
    <name type="scientific">Thalictrum thalictroides</name>
    <name type="common">Rue-anemone</name>
    <name type="synonym">Anemone thalictroides</name>
    <dbReference type="NCBI Taxonomy" id="46969"/>
    <lineage>
        <taxon>Eukaryota</taxon>
        <taxon>Viridiplantae</taxon>
        <taxon>Streptophyta</taxon>
        <taxon>Embryophyta</taxon>
        <taxon>Tracheophyta</taxon>
        <taxon>Spermatophyta</taxon>
        <taxon>Magnoliopsida</taxon>
        <taxon>Ranunculales</taxon>
        <taxon>Ranunculaceae</taxon>
        <taxon>Thalictroideae</taxon>
        <taxon>Thalictrum</taxon>
    </lineage>
</organism>
<proteinExistence type="predicted"/>
<keyword evidence="1" id="KW-0539">Nucleus</keyword>
<sequence>MRIRKRWLTTSSSSSLPHSQDLSSSPSTLQPPPPPHEELHHHHQNYPLCDPPNQSIPKQESTKPRSDLQLIIVKGTNGWIWSTGAAAAGEKRDDCMHPISSTQALQDDPILDGKREAPSSSSCVEEATATAIRERNKKISGASACEGMSVVLPSSSHHQGGKWCNGVSTQIYNKSTCIQLQEQDEGQVVDENELKDNTSNEMKIKKQRKKADKVSTMMAGSRCSRVNGRGWRCCQETLVGYSLCEHHLGKGRLRNKIKSTIEKQQGTTISTLLSSKPIMITKEAKKIGVVKARSLRSLLGQQTQTQTHHAPMVLPVLDSIITL</sequence>
<feature type="region of interest" description="Disordered" evidence="3">
    <location>
        <begin position="102"/>
        <end position="124"/>
    </location>
</feature>
<feature type="domain" description="WRC" evidence="4">
    <location>
        <begin position="217"/>
        <end position="261"/>
    </location>
</feature>
<name>A0A7J6X3B3_THATH</name>
<reference evidence="5 6" key="1">
    <citation type="submission" date="2020-06" db="EMBL/GenBank/DDBJ databases">
        <title>Transcriptomic and genomic resources for Thalictrum thalictroides and T. hernandezii: Facilitating candidate gene discovery in an emerging model plant lineage.</title>
        <authorList>
            <person name="Arias T."/>
            <person name="Riano-Pachon D.M."/>
            <person name="Di Stilio V.S."/>
        </authorList>
    </citation>
    <scope>NUCLEOTIDE SEQUENCE [LARGE SCALE GENOMIC DNA]</scope>
    <source>
        <strain evidence="6">cv. WT478/WT964</strain>
        <tissue evidence="5">Leaves</tissue>
    </source>
</reference>
<gene>
    <name evidence="5" type="ORF">FRX31_007572</name>
</gene>